<dbReference type="GO" id="GO:0046872">
    <property type="term" value="F:metal ion binding"/>
    <property type="evidence" value="ECO:0007669"/>
    <property type="project" value="UniProtKB-KW"/>
</dbReference>
<keyword evidence="5" id="KW-1185">Reference proteome</keyword>
<dbReference type="PANTHER" id="PTHR23080:SF133">
    <property type="entry name" value="SI:CH211-262I1.5-RELATED"/>
    <property type="match status" value="1"/>
</dbReference>
<gene>
    <name evidence="4" type="ORF">NQ314_014574</name>
</gene>
<proteinExistence type="predicted"/>
<feature type="domain" description="DDE Tnp4" evidence="3">
    <location>
        <begin position="229"/>
        <end position="386"/>
    </location>
</feature>
<dbReference type="AlphaFoldDB" id="A0AAV8X1H1"/>
<accession>A0AAV8X1H1</accession>
<keyword evidence="2" id="KW-0479">Metal-binding</keyword>
<organism evidence="4 5">
    <name type="scientific">Rhamnusium bicolor</name>
    <dbReference type="NCBI Taxonomy" id="1586634"/>
    <lineage>
        <taxon>Eukaryota</taxon>
        <taxon>Metazoa</taxon>
        <taxon>Ecdysozoa</taxon>
        <taxon>Arthropoda</taxon>
        <taxon>Hexapoda</taxon>
        <taxon>Insecta</taxon>
        <taxon>Pterygota</taxon>
        <taxon>Neoptera</taxon>
        <taxon>Endopterygota</taxon>
        <taxon>Coleoptera</taxon>
        <taxon>Polyphaga</taxon>
        <taxon>Cucujiformia</taxon>
        <taxon>Chrysomeloidea</taxon>
        <taxon>Cerambycidae</taxon>
        <taxon>Lepturinae</taxon>
        <taxon>Rhagiini</taxon>
        <taxon>Rhamnusium</taxon>
    </lineage>
</organism>
<dbReference type="InterPro" id="IPR027806">
    <property type="entry name" value="HARBI1_dom"/>
</dbReference>
<evidence type="ECO:0000256" key="2">
    <source>
        <dbReference type="ARBA" id="ARBA00022723"/>
    </source>
</evidence>
<evidence type="ECO:0000256" key="1">
    <source>
        <dbReference type="ARBA" id="ARBA00001968"/>
    </source>
</evidence>
<reference evidence="4" key="1">
    <citation type="journal article" date="2023" name="Insect Mol. Biol.">
        <title>Genome sequencing provides insights into the evolution of gene families encoding plant cell wall-degrading enzymes in longhorned beetles.</title>
        <authorList>
            <person name="Shin N.R."/>
            <person name="Okamura Y."/>
            <person name="Kirsch R."/>
            <person name="Pauchet Y."/>
        </authorList>
    </citation>
    <scope>NUCLEOTIDE SEQUENCE</scope>
    <source>
        <strain evidence="4">RBIC_L_NR</strain>
    </source>
</reference>
<dbReference type="EMBL" id="JANEYF010004010">
    <property type="protein sequence ID" value="KAJ8932583.1"/>
    <property type="molecule type" value="Genomic_DNA"/>
</dbReference>
<name>A0AAV8X1H1_9CUCU</name>
<evidence type="ECO:0000259" key="3">
    <source>
        <dbReference type="Pfam" id="PF13359"/>
    </source>
</evidence>
<comment type="cofactor">
    <cofactor evidence="1">
        <name>a divalent metal cation</name>
        <dbReference type="ChEBI" id="CHEBI:60240"/>
    </cofactor>
</comment>
<comment type="caution">
    <text evidence="4">The sequence shown here is derived from an EMBL/GenBank/DDBJ whole genome shotgun (WGS) entry which is preliminary data.</text>
</comment>
<protein>
    <recommendedName>
        <fullName evidence="3">DDE Tnp4 domain-containing protein</fullName>
    </recommendedName>
</protein>
<dbReference type="Proteomes" id="UP001162156">
    <property type="component" value="Unassembled WGS sequence"/>
</dbReference>
<dbReference type="Pfam" id="PF13359">
    <property type="entry name" value="DDE_Tnp_4"/>
    <property type="match status" value="1"/>
</dbReference>
<evidence type="ECO:0000313" key="4">
    <source>
        <dbReference type="EMBL" id="KAJ8932583.1"/>
    </source>
</evidence>
<dbReference type="PANTHER" id="PTHR23080">
    <property type="entry name" value="THAP DOMAIN PROTEIN"/>
    <property type="match status" value="1"/>
</dbReference>
<evidence type="ECO:0000313" key="5">
    <source>
        <dbReference type="Proteomes" id="UP001162156"/>
    </source>
</evidence>
<sequence length="390" mass="44332">MVMCWAPECKHYNQRETCKFFKFPKDAKERMRRSEEPGPGAFLCSCHFPGGKRENGPQLFQHNIAKRFSYTSPEKKDKKRLKLTRSDVAEALANITRTQSGIPEDIHQVEIERATSPTASIEATENIYLNPQPSTSRAADDKDIFSTTMLNAENYFLRREMECKNFPHEDLAQRFVVSQATVTNIVITWIHVLHEILYKQMMSSIPSRNKNKTCLPNCCSTFTNCRIILDCTEIATMVPRSSMTAQKATYSAYKHKNTWKALIGVAPNGVVTFVSDLYPGSTSDKKIVQHCKILEQMETGDLILADKGFLLKDILAPGVNLNIPPFLVTSQFTPEQVYRTETIARTRIHVKRAIRRMKCYKILDFIPYSLQSHASCVVQVIGALTNLQPL</sequence>